<evidence type="ECO:0000313" key="1">
    <source>
        <dbReference type="EMBL" id="JAD29662.1"/>
    </source>
</evidence>
<reference evidence="1" key="1">
    <citation type="submission" date="2014-09" db="EMBL/GenBank/DDBJ databases">
        <authorList>
            <person name="Magalhaes I.L.F."/>
            <person name="Oliveira U."/>
            <person name="Santos F.R."/>
            <person name="Vidigal T.H.D.A."/>
            <person name="Brescovit A.D."/>
            <person name="Santos A.J."/>
        </authorList>
    </citation>
    <scope>NUCLEOTIDE SEQUENCE</scope>
    <source>
        <tissue evidence="1">Shoot tissue taken approximately 20 cm above the soil surface</tissue>
    </source>
</reference>
<organism evidence="1">
    <name type="scientific">Arundo donax</name>
    <name type="common">Giant reed</name>
    <name type="synonym">Donax arundinaceus</name>
    <dbReference type="NCBI Taxonomy" id="35708"/>
    <lineage>
        <taxon>Eukaryota</taxon>
        <taxon>Viridiplantae</taxon>
        <taxon>Streptophyta</taxon>
        <taxon>Embryophyta</taxon>
        <taxon>Tracheophyta</taxon>
        <taxon>Spermatophyta</taxon>
        <taxon>Magnoliopsida</taxon>
        <taxon>Liliopsida</taxon>
        <taxon>Poales</taxon>
        <taxon>Poaceae</taxon>
        <taxon>PACMAD clade</taxon>
        <taxon>Arundinoideae</taxon>
        <taxon>Arundineae</taxon>
        <taxon>Arundo</taxon>
    </lineage>
</organism>
<name>A0A0A8Z497_ARUDO</name>
<proteinExistence type="predicted"/>
<sequence>MQLPNFLCFFPRTHSEIAYISSVDSFMEQLIIFLPYSWTLRMVASHAQPSHPTPTASLSVC</sequence>
<reference evidence="1" key="2">
    <citation type="journal article" date="2015" name="Data Brief">
        <title>Shoot transcriptome of the giant reed, Arundo donax.</title>
        <authorList>
            <person name="Barrero R.A."/>
            <person name="Guerrero F.D."/>
            <person name="Moolhuijzen P."/>
            <person name="Goolsby J.A."/>
            <person name="Tidwell J."/>
            <person name="Bellgard S.E."/>
            <person name="Bellgard M.I."/>
        </authorList>
    </citation>
    <scope>NUCLEOTIDE SEQUENCE</scope>
    <source>
        <tissue evidence="1">Shoot tissue taken approximately 20 cm above the soil surface</tissue>
    </source>
</reference>
<dbReference type="AlphaFoldDB" id="A0A0A8Z497"/>
<dbReference type="EMBL" id="GBRH01268233">
    <property type="protein sequence ID" value="JAD29662.1"/>
    <property type="molecule type" value="Transcribed_RNA"/>
</dbReference>
<accession>A0A0A8Z497</accession>
<protein>
    <submittedName>
        <fullName evidence="1">Uncharacterized protein</fullName>
    </submittedName>
</protein>